<dbReference type="Gene3D" id="2.60.20.10">
    <property type="entry name" value="Crystallins"/>
    <property type="match status" value="1"/>
</dbReference>
<evidence type="ECO:0000256" key="1">
    <source>
        <dbReference type="SAM" id="SignalP"/>
    </source>
</evidence>
<dbReference type="AlphaFoldDB" id="A0A3N4IQX5"/>
<dbReference type="Proteomes" id="UP000275078">
    <property type="component" value="Unassembled WGS sequence"/>
</dbReference>
<proteinExistence type="predicted"/>
<sequence>MQISNLCFVVYTLAFTSLASAAALPAERSDSSVSLDGPVTKEAISYAVWGCIDANFQGDCRWFSWAAWEGDCYNIPSKSKWNDALTSLMVTLKDERCRFYQHGDCQGRESGFLRYGQDIANLKTKAGNFNDVISSIRCWRL</sequence>
<protein>
    <submittedName>
        <fullName evidence="2">Uncharacterized protein</fullName>
    </submittedName>
</protein>
<feature type="chain" id="PRO_5018056003" evidence="1">
    <location>
        <begin position="22"/>
        <end position="141"/>
    </location>
</feature>
<gene>
    <name evidence="2" type="ORF">BJ508DRAFT_356872</name>
</gene>
<dbReference type="EMBL" id="ML119645">
    <property type="protein sequence ID" value="RPA88115.1"/>
    <property type="molecule type" value="Genomic_DNA"/>
</dbReference>
<dbReference type="InterPro" id="IPR011024">
    <property type="entry name" value="G_crystallin-like"/>
</dbReference>
<evidence type="ECO:0000313" key="3">
    <source>
        <dbReference type="Proteomes" id="UP000275078"/>
    </source>
</evidence>
<organism evidence="2 3">
    <name type="scientific">Ascobolus immersus RN42</name>
    <dbReference type="NCBI Taxonomy" id="1160509"/>
    <lineage>
        <taxon>Eukaryota</taxon>
        <taxon>Fungi</taxon>
        <taxon>Dikarya</taxon>
        <taxon>Ascomycota</taxon>
        <taxon>Pezizomycotina</taxon>
        <taxon>Pezizomycetes</taxon>
        <taxon>Pezizales</taxon>
        <taxon>Ascobolaceae</taxon>
        <taxon>Ascobolus</taxon>
    </lineage>
</organism>
<reference evidence="2 3" key="1">
    <citation type="journal article" date="2018" name="Nat. Ecol. Evol.">
        <title>Pezizomycetes genomes reveal the molecular basis of ectomycorrhizal truffle lifestyle.</title>
        <authorList>
            <person name="Murat C."/>
            <person name="Payen T."/>
            <person name="Noel B."/>
            <person name="Kuo A."/>
            <person name="Morin E."/>
            <person name="Chen J."/>
            <person name="Kohler A."/>
            <person name="Krizsan K."/>
            <person name="Balestrini R."/>
            <person name="Da Silva C."/>
            <person name="Montanini B."/>
            <person name="Hainaut M."/>
            <person name="Levati E."/>
            <person name="Barry K.W."/>
            <person name="Belfiori B."/>
            <person name="Cichocki N."/>
            <person name="Clum A."/>
            <person name="Dockter R.B."/>
            <person name="Fauchery L."/>
            <person name="Guy J."/>
            <person name="Iotti M."/>
            <person name="Le Tacon F."/>
            <person name="Lindquist E.A."/>
            <person name="Lipzen A."/>
            <person name="Malagnac F."/>
            <person name="Mello A."/>
            <person name="Molinier V."/>
            <person name="Miyauchi S."/>
            <person name="Poulain J."/>
            <person name="Riccioni C."/>
            <person name="Rubini A."/>
            <person name="Sitrit Y."/>
            <person name="Splivallo R."/>
            <person name="Traeger S."/>
            <person name="Wang M."/>
            <person name="Zifcakova L."/>
            <person name="Wipf D."/>
            <person name="Zambonelli A."/>
            <person name="Paolocci F."/>
            <person name="Nowrousian M."/>
            <person name="Ottonello S."/>
            <person name="Baldrian P."/>
            <person name="Spatafora J.W."/>
            <person name="Henrissat B."/>
            <person name="Nagy L.G."/>
            <person name="Aury J.M."/>
            <person name="Wincker P."/>
            <person name="Grigoriev I.V."/>
            <person name="Bonfante P."/>
            <person name="Martin F.M."/>
        </authorList>
    </citation>
    <scope>NUCLEOTIDE SEQUENCE [LARGE SCALE GENOMIC DNA]</scope>
    <source>
        <strain evidence="2 3">RN42</strain>
    </source>
</reference>
<accession>A0A3N4IQX5</accession>
<keyword evidence="1" id="KW-0732">Signal</keyword>
<keyword evidence="3" id="KW-1185">Reference proteome</keyword>
<dbReference type="SUPFAM" id="SSF49695">
    <property type="entry name" value="gamma-Crystallin-like"/>
    <property type="match status" value="1"/>
</dbReference>
<name>A0A3N4IQX5_ASCIM</name>
<evidence type="ECO:0000313" key="2">
    <source>
        <dbReference type="EMBL" id="RPA88115.1"/>
    </source>
</evidence>
<feature type="signal peptide" evidence="1">
    <location>
        <begin position="1"/>
        <end position="21"/>
    </location>
</feature>